<proteinExistence type="predicted"/>
<keyword evidence="2" id="KW-0472">Membrane</keyword>
<feature type="transmembrane region" description="Helical" evidence="2">
    <location>
        <begin position="100"/>
        <end position="119"/>
    </location>
</feature>
<keyword evidence="2" id="KW-1133">Transmembrane helix</keyword>
<dbReference type="AlphaFoldDB" id="A0A517RCP1"/>
<evidence type="ECO:0000313" key="3">
    <source>
        <dbReference type="EMBL" id="QDT41649.1"/>
    </source>
</evidence>
<sequence>MTEPLQPFDWKNSNYERPANTWVCGRLCEKGLPCRLGPSNKGECQVQSQCEPAEKGGKYQCTRSVLNGGKCKEGPAPDGTCCQPDTSCQPRRSLLAKRRFLGGLAAFIAASLCLIVFSGDSPSSLLSPGEVIDAHANIESNCSACHSAAEGGLDTWIHLTMNDDVALDDSALCLKCHTELGEEALFAHSVSVERLHEITSQIQETKETASTPIALQLASLTGHPTTNGKLACSTCHQEHHGRKANLTQLTDLQCQSCHARQFASFQHGHPALGDYPYERRSRIYFDHNTHLNRYFKNEEFKRTMPHGHKPESCSSCHTSDATGRLMLTGSFEKTCASCHEPQIEDVDFPGVPFFALPVIAPTLMKSQGAWPNTEGSFATARLPRLMELLLENDPGYQSAIKQLGAIDYRKLNNVDPEQAAAVAEIAWAVKRLLYDISTSGEAALTERLGKNSALYLHLKPSIVPTLSQAQQIWFPNLAAEIKDHTEKKALPASTRQKQAPSGFSTRNANSGWSISDSDFTVRYRPIGHADPLIKGWLDQAVQKDQKNLDRDSLWQIFSNPTASGTEDSHGALASGRCLMCHSVDKDPVSGVSHINWQPLPTQQAKEQFTQFSHAPHLLAGQRLNCENCHVFDRSGTDSAAILQSDYFVRDRSNLFWQINQNSRQACTSGFQPISRQNCSTCHNQATATQSCLQCHNYHAHRKLTSSE</sequence>
<protein>
    <submittedName>
        <fullName evidence="3">Doubled CXXCH motif (Paired_CXXCH_1)</fullName>
    </submittedName>
</protein>
<dbReference type="KEGG" id="gaz:Pan241w_17120"/>
<feature type="compositionally biased region" description="Polar residues" evidence="1">
    <location>
        <begin position="493"/>
        <end position="509"/>
    </location>
</feature>
<organism evidence="3 4">
    <name type="scientific">Gimesia alba</name>
    <dbReference type="NCBI Taxonomy" id="2527973"/>
    <lineage>
        <taxon>Bacteria</taxon>
        <taxon>Pseudomonadati</taxon>
        <taxon>Planctomycetota</taxon>
        <taxon>Planctomycetia</taxon>
        <taxon>Planctomycetales</taxon>
        <taxon>Planctomycetaceae</taxon>
        <taxon>Gimesia</taxon>
    </lineage>
</organism>
<name>A0A517RCP1_9PLAN</name>
<reference evidence="3 4" key="1">
    <citation type="submission" date="2019-02" db="EMBL/GenBank/DDBJ databases">
        <title>Deep-cultivation of Planctomycetes and their phenomic and genomic characterization uncovers novel biology.</title>
        <authorList>
            <person name="Wiegand S."/>
            <person name="Jogler M."/>
            <person name="Boedeker C."/>
            <person name="Pinto D."/>
            <person name="Vollmers J."/>
            <person name="Rivas-Marin E."/>
            <person name="Kohn T."/>
            <person name="Peeters S.H."/>
            <person name="Heuer A."/>
            <person name="Rast P."/>
            <person name="Oberbeckmann S."/>
            <person name="Bunk B."/>
            <person name="Jeske O."/>
            <person name="Meyerdierks A."/>
            <person name="Storesund J.E."/>
            <person name="Kallscheuer N."/>
            <person name="Luecker S."/>
            <person name="Lage O.M."/>
            <person name="Pohl T."/>
            <person name="Merkel B.J."/>
            <person name="Hornburger P."/>
            <person name="Mueller R.-W."/>
            <person name="Bruemmer F."/>
            <person name="Labrenz M."/>
            <person name="Spormann A.M."/>
            <person name="Op den Camp H."/>
            <person name="Overmann J."/>
            <person name="Amann R."/>
            <person name="Jetten M.S.M."/>
            <person name="Mascher T."/>
            <person name="Medema M.H."/>
            <person name="Devos D.P."/>
            <person name="Kaster A.-K."/>
            <person name="Ovreas L."/>
            <person name="Rohde M."/>
            <person name="Galperin M.Y."/>
            <person name="Jogler C."/>
        </authorList>
    </citation>
    <scope>NUCLEOTIDE SEQUENCE [LARGE SCALE GENOMIC DNA]</scope>
    <source>
        <strain evidence="3 4">Pan241w</strain>
    </source>
</reference>
<evidence type="ECO:0000256" key="1">
    <source>
        <dbReference type="SAM" id="MobiDB-lite"/>
    </source>
</evidence>
<evidence type="ECO:0000313" key="4">
    <source>
        <dbReference type="Proteomes" id="UP000317171"/>
    </source>
</evidence>
<gene>
    <name evidence="3" type="ORF">Pan241w_17120</name>
</gene>
<keyword evidence="4" id="KW-1185">Reference proteome</keyword>
<accession>A0A517RCP1</accession>
<dbReference type="Gene3D" id="3.90.10.10">
    <property type="entry name" value="Cytochrome C3"/>
    <property type="match status" value="2"/>
</dbReference>
<dbReference type="RefSeq" id="WP_145213586.1">
    <property type="nucleotide sequence ID" value="NZ_CP036269.1"/>
</dbReference>
<dbReference type="SUPFAM" id="SSF48695">
    <property type="entry name" value="Multiheme cytochromes"/>
    <property type="match status" value="2"/>
</dbReference>
<evidence type="ECO:0000256" key="2">
    <source>
        <dbReference type="SAM" id="Phobius"/>
    </source>
</evidence>
<dbReference type="Proteomes" id="UP000317171">
    <property type="component" value="Chromosome"/>
</dbReference>
<dbReference type="OrthoDB" id="9814800at2"/>
<keyword evidence="2" id="KW-0812">Transmembrane</keyword>
<dbReference type="InterPro" id="IPR036280">
    <property type="entry name" value="Multihaem_cyt_sf"/>
</dbReference>
<dbReference type="EMBL" id="CP036269">
    <property type="protein sequence ID" value="QDT41649.1"/>
    <property type="molecule type" value="Genomic_DNA"/>
</dbReference>
<feature type="region of interest" description="Disordered" evidence="1">
    <location>
        <begin position="487"/>
        <end position="509"/>
    </location>
</feature>